<dbReference type="PANTHER" id="PTHR10953">
    <property type="entry name" value="UBIQUITIN-ACTIVATING ENZYME E1"/>
    <property type="match status" value="1"/>
</dbReference>
<sequence length="361" mass="38477">MSDDLRRYHRQMLLPGIGESGQRRLGASRVLLAGCGALGCVIADTLVRAGVGVLRIVDRDVVESTNLQRQTLYTEADAAEGVPKAEAARRRLSTVNSGVRIEPVVADLTHENLEALAGVGGERVSLIMDGLDNFETRYLLNDVAVKHGIPYVYGGAVGMTGAVYPVLPATEPGDTAWERAGAAGPDLEMLFPEVPAPGTTPTCDTAGVLGPLISIVAGHQAAEAIKILTGQWSAVMRTMLHVDLMTNRVRSVDVSAMAEKVEQPRRFRHLEGQGRTGTAVLCGRHAVQLSSASRGVIDLEGVADRLSGHGSVTANRFLVRVEIVEGEQTYELTVFSDGRAMVRGTEEPSVARAVYARYLGG</sequence>
<dbReference type="GO" id="GO:0008641">
    <property type="term" value="F:ubiquitin-like modifier activating enzyme activity"/>
    <property type="evidence" value="ECO:0007669"/>
    <property type="project" value="InterPro"/>
</dbReference>
<dbReference type="InterPro" id="IPR045886">
    <property type="entry name" value="ThiF/MoeB/HesA"/>
</dbReference>
<dbReference type="GO" id="GO:0008146">
    <property type="term" value="F:sulfotransferase activity"/>
    <property type="evidence" value="ECO:0007669"/>
    <property type="project" value="TreeGrafter"/>
</dbReference>
<dbReference type="GO" id="GO:0005829">
    <property type="term" value="C:cytosol"/>
    <property type="evidence" value="ECO:0007669"/>
    <property type="project" value="TreeGrafter"/>
</dbReference>
<feature type="domain" description="THIF-type NAD/FAD binding fold" evidence="2">
    <location>
        <begin position="8"/>
        <end position="258"/>
    </location>
</feature>
<dbReference type="RefSeq" id="WP_145445940.1">
    <property type="nucleotide sequence ID" value="NZ_CP036280.1"/>
</dbReference>
<evidence type="ECO:0000259" key="2">
    <source>
        <dbReference type="Pfam" id="PF00899"/>
    </source>
</evidence>
<evidence type="ECO:0000313" key="3">
    <source>
        <dbReference type="EMBL" id="QDU71736.1"/>
    </source>
</evidence>
<evidence type="ECO:0000313" key="4">
    <source>
        <dbReference type="Proteomes" id="UP000320386"/>
    </source>
</evidence>
<dbReference type="InterPro" id="IPR035985">
    <property type="entry name" value="Ubiquitin-activating_enz"/>
</dbReference>
<dbReference type="KEGG" id="mcad:Pan265_15890"/>
<dbReference type="Gene3D" id="3.40.50.720">
    <property type="entry name" value="NAD(P)-binding Rossmann-like Domain"/>
    <property type="match status" value="1"/>
</dbReference>
<dbReference type="PANTHER" id="PTHR10953:SF102">
    <property type="entry name" value="ADENYLYLTRANSFERASE AND SULFURTRANSFERASE MOCS3"/>
    <property type="match status" value="1"/>
</dbReference>
<keyword evidence="3" id="KW-0808">Transferase</keyword>
<dbReference type="GO" id="GO:0004792">
    <property type="term" value="F:thiosulfate-cyanide sulfurtransferase activity"/>
    <property type="evidence" value="ECO:0007669"/>
    <property type="project" value="TreeGrafter"/>
</dbReference>
<protein>
    <submittedName>
        <fullName evidence="3">Putative adenylyltransferase/sulfurtransferase MoeZ</fullName>
    </submittedName>
</protein>
<dbReference type="Proteomes" id="UP000320386">
    <property type="component" value="Chromosome"/>
</dbReference>
<dbReference type="AlphaFoldDB" id="A0A518BXQ7"/>
<proteinExistence type="inferred from homology"/>
<dbReference type="GO" id="GO:0016779">
    <property type="term" value="F:nucleotidyltransferase activity"/>
    <property type="evidence" value="ECO:0007669"/>
    <property type="project" value="UniProtKB-KW"/>
</dbReference>
<dbReference type="CDD" id="cd00757">
    <property type="entry name" value="ThiF_MoeB_HesA_family"/>
    <property type="match status" value="1"/>
</dbReference>
<dbReference type="InterPro" id="IPR000594">
    <property type="entry name" value="ThiF_NAD_FAD-bd"/>
</dbReference>
<organism evidence="3 4">
    <name type="scientific">Mucisphaera calidilacus</name>
    <dbReference type="NCBI Taxonomy" id="2527982"/>
    <lineage>
        <taxon>Bacteria</taxon>
        <taxon>Pseudomonadati</taxon>
        <taxon>Planctomycetota</taxon>
        <taxon>Phycisphaerae</taxon>
        <taxon>Phycisphaerales</taxon>
        <taxon>Phycisphaeraceae</taxon>
        <taxon>Mucisphaera</taxon>
    </lineage>
</organism>
<name>A0A518BXQ7_9BACT</name>
<comment type="similarity">
    <text evidence="1">Belongs to the HesA/MoeB/ThiF family.</text>
</comment>
<reference evidence="3 4" key="1">
    <citation type="submission" date="2019-02" db="EMBL/GenBank/DDBJ databases">
        <title>Deep-cultivation of Planctomycetes and their phenomic and genomic characterization uncovers novel biology.</title>
        <authorList>
            <person name="Wiegand S."/>
            <person name="Jogler M."/>
            <person name="Boedeker C."/>
            <person name="Pinto D."/>
            <person name="Vollmers J."/>
            <person name="Rivas-Marin E."/>
            <person name="Kohn T."/>
            <person name="Peeters S.H."/>
            <person name="Heuer A."/>
            <person name="Rast P."/>
            <person name="Oberbeckmann S."/>
            <person name="Bunk B."/>
            <person name="Jeske O."/>
            <person name="Meyerdierks A."/>
            <person name="Storesund J.E."/>
            <person name="Kallscheuer N."/>
            <person name="Luecker S."/>
            <person name="Lage O.M."/>
            <person name="Pohl T."/>
            <person name="Merkel B.J."/>
            <person name="Hornburger P."/>
            <person name="Mueller R.-W."/>
            <person name="Bruemmer F."/>
            <person name="Labrenz M."/>
            <person name="Spormann A.M."/>
            <person name="Op den Camp H."/>
            <person name="Overmann J."/>
            <person name="Amann R."/>
            <person name="Jetten M.S.M."/>
            <person name="Mascher T."/>
            <person name="Medema M.H."/>
            <person name="Devos D.P."/>
            <person name="Kaster A.-K."/>
            <person name="Ovreas L."/>
            <person name="Rohde M."/>
            <person name="Galperin M.Y."/>
            <person name="Jogler C."/>
        </authorList>
    </citation>
    <scope>NUCLEOTIDE SEQUENCE [LARGE SCALE GENOMIC DNA]</scope>
    <source>
        <strain evidence="3 4">Pan265</strain>
    </source>
</reference>
<dbReference type="SUPFAM" id="SSF69572">
    <property type="entry name" value="Activating enzymes of the ubiquitin-like proteins"/>
    <property type="match status" value="1"/>
</dbReference>
<dbReference type="OrthoDB" id="9804286at2"/>
<dbReference type="Pfam" id="PF00899">
    <property type="entry name" value="ThiF"/>
    <property type="match status" value="1"/>
</dbReference>
<keyword evidence="3" id="KW-0548">Nucleotidyltransferase</keyword>
<dbReference type="FunFam" id="3.40.50.720:FF:000080">
    <property type="entry name" value="Thiazole biosynthesis adenylyltransferase ThiF"/>
    <property type="match status" value="1"/>
</dbReference>
<evidence type="ECO:0000256" key="1">
    <source>
        <dbReference type="ARBA" id="ARBA00009919"/>
    </source>
</evidence>
<keyword evidence="4" id="KW-1185">Reference proteome</keyword>
<gene>
    <name evidence="3" type="primary">moeZ_1</name>
    <name evidence="3" type="ORF">Pan265_15890</name>
</gene>
<dbReference type="EMBL" id="CP036280">
    <property type="protein sequence ID" value="QDU71736.1"/>
    <property type="molecule type" value="Genomic_DNA"/>
</dbReference>
<accession>A0A518BXQ7</accession>